<dbReference type="GO" id="GO:0046513">
    <property type="term" value="P:ceramide biosynthetic process"/>
    <property type="evidence" value="ECO:0007669"/>
    <property type="project" value="TreeGrafter"/>
</dbReference>
<dbReference type="InterPro" id="IPR008901">
    <property type="entry name" value="ACER"/>
</dbReference>
<dbReference type="OrthoDB" id="187171at2759"/>
<keyword evidence="3 9" id="KW-0812">Transmembrane</keyword>
<dbReference type="PANTHER" id="PTHR46187">
    <property type="entry name" value="ALKALINE CERAMIDASE 3"/>
    <property type="match status" value="1"/>
</dbReference>
<comment type="subcellular location">
    <subcellularLocation>
        <location evidence="1">Membrane</location>
        <topology evidence="1">Multi-pass membrane protein</topology>
    </subcellularLocation>
</comment>
<keyword evidence="7" id="KW-0479">Metal-binding</keyword>
<dbReference type="EMBL" id="KQ965831">
    <property type="protein sequence ID" value="KXS10296.1"/>
    <property type="molecule type" value="Genomic_DNA"/>
</dbReference>
<protein>
    <submittedName>
        <fullName evidence="10">Alkaline phytoceramidase</fullName>
    </submittedName>
</protein>
<feature type="transmembrane region" description="Helical" evidence="9">
    <location>
        <begin position="76"/>
        <end position="96"/>
    </location>
</feature>
<feature type="transmembrane region" description="Helical" evidence="9">
    <location>
        <begin position="255"/>
        <end position="274"/>
    </location>
</feature>
<keyword evidence="5 9" id="KW-1133">Transmembrane helix</keyword>
<keyword evidence="11" id="KW-1185">Reference proteome</keyword>
<evidence type="ECO:0000313" key="10">
    <source>
        <dbReference type="EMBL" id="KXS10296.1"/>
    </source>
</evidence>
<comment type="similarity">
    <text evidence="2">Belongs to the alkaline ceramidase family.</text>
</comment>
<feature type="transmembrane region" description="Helical" evidence="9">
    <location>
        <begin position="157"/>
        <end position="176"/>
    </location>
</feature>
<comment type="cofactor">
    <cofactor evidence="8">
        <name>Zn(2+)</name>
        <dbReference type="ChEBI" id="CHEBI:29105"/>
    </cofactor>
</comment>
<feature type="binding site" evidence="7">
    <location>
        <position position="31"/>
    </location>
    <ligand>
        <name>Ca(2+)</name>
        <dbReference type="ChEBI" id="CHEBI:29108"/>
    </ligand>
</feature>
<proteinExistence type="inferred from homology"/>
<evidence type="ECO:0000256" key="7">
    <source>
        <dbReference type="PIRSR" id="PIRSR608901-1"/>
    </source>
</evidence>
<keyword evidence="6 9" id="KW-0472">Membrane</keyword>
<feature type="transmembrane region" description="Helical" evidence="9">
    <location>
        <begin position="46"/>
        <end position="64"/>
    </location>
</feature>
<reference evidence="10 11" key="1">
    <citation type="journal article" date="2015" name="Genome Biol. Evol.">
        <title>Phylogenomic analyses indicate that early fungi evolved digesting cell walls of algal ancestors of land plants.</title>
        <authorList>
            <person name="Chang Y."/>
            <person name="Wang S."/>
            <person name="Sekimoto S."/>
            <person name="Aerts A.L."/>
            <person name="Choi C."/>
            <person name="Clum A."/>
            <person name="LaButti K.M."/>
            <person name="Lindquist E.A."/>
            <person name="Yee Ngan C."/>
            <person name="Ohm R.A."/>
            <person name="Salamov A.A."/>
            <person name="Grigoriev I.V."/>
            <person name="Spatafora J.W."/>
            <person name="Berbee M.L."/>
        </authorList>
    </citation>
    <scope>NUCLEOTIDE SEQUENCE [LARGE SCALE GENOMIC DNA]</scope>
    <source>
        <strain evidence="10 11">JEL478</strain>
    </source>
</reference>
<evidence type="ECO:0000256" key="4">
    <source>
        <dbReference type="ARBA" id="ARBA00022801"/>
    </source>
</evidence>
<evidence type="ECO:0000256" key="6">
    <source>
        <dbReference type="ARBA" id="ARBA00023136"/>
    </source>
</evidence>
<keyword evidence="7" id="KW-0106">Calcium</keyword>
<feature type="binding site" evidence="7">
    <location>
        <position position="32"/>
    </location>
    <ligand>
        <name>Ca(2+)</name>
        <dbReference type="ChEBI" id="CHEBI:29108"/>
    </ligand>
</feature>
<dbReference type="Pfam" id="PF05875">
    <property type="entry name" value="Ceramidase"/>
    <property type="match status" value="1"/>
</dbReference>
<dbReference type="PANTHER" id="PTHR46187:SF3">
    <property type="entry name" value="ALKALINE CERAMIDASE 3"/>
    <property type="match status" value="1"/>
</dbReference>
<gene>
    <name evidence="10" type="ORF">M427DRAFT_62589</name>
</gene>
<feature type="binding site" evidence="8">
    <location>
        <position position="258"/>
    </location>
    <ligand>
        <name>Zn(2+)</name>
        <dbReference type="ChEBI" id="CHEBI:29105"/>
        <note>catalytic</note>
    </ligand>
</feature>
<feature type="binding site" evidence="7">
    <location>
        <position position="36"/>
    </location>
    <ligand>
        <name>Ca(2+)</name>
        <dbReference type="ChEBI" id="CHEBI:29108"/>
    </ligand>
</feature>
<feature type="binding site" evidence="8">
    <location>
        <position position="93"/>
    </location>
    <ligand>
        <name>Zn(2+)</name>
        <dbReference type="ChEBI" id="CHEBI:29105"/>
        <note>catalytic</note>
    </ligand>
</feature>
<dbReference type="GO" id="GO:0016811">
    <property type="term" value="F:hydrolase activity, acting on carbon-nitrogen (but not peptide) bonds, in linear amides"/>
    <property type="evidence" value="ECO:0007669"/>
    <property type="project" value="InterPro"/>
</dbReference>
<feature type="binding site" evidence="7">
    <location>
        <position position="34"/>
    </location>
    <ligand>
        <name>Ca(2+)</name>
        <dbReference type="ChEBI" id="CHEBI:29108"/>
    </ligand>
</feature>
<feature type="binding site" evidence="7">
    <location>
        <position position="45"/>
    </location>
    <ligand>
        <name>Ca(2+)</name>
        <dbReference type="ChEBI" id="CHEBI:29108"/>
    </ligand>
</feature>
<dbReference type="OMA" id="SIDWCEL"/>
<feature type="transmembrane region" description="Helical" evidence="9">
    <location>
        <begin position="132"/>
        <end position="151"/>
    </location>
</feature>
<feature type="transmembrane region" description="Helical" evidence="9">
    <location>
        <begin position="197"/>
        <end position="217"/>
    </location>
</feature>
<dbReference type="AlphaFoldDB" id="A0A139A0I6"/>
<name>A0A139A0I6_GONPJ</name>
<dbReference type="GO" id="GO:0046872">
    <property type="term" value="F:metal ion binding"/>
    <property type="evidence" value="ECO:0007669"/>
    <property type="project" value="UniProtKB-KW"/>
</dbReference>
<evidence type="ECO:0000256" key="3">
    <source>
        <dbReference type="ARBA" id="ARBA00022692"/>
    </source>
</evidence>
<feature type="binding site" evidence="8">
    <location>
        <position position="254"/>
    </location>
    <ligand>
        <name>Zn(2+)</name>
        <dbReference type="ChEBI" id="CHEBI:29105"/>
        <note>catalytic</note>
    </ligand>
</feature>
<evidence type="ECO:0000256" key="8">
    <source>
        <dbReference type="PIRSR" id="PIRSR608901-2"/>
    </source>
</evidence>
<evidence type="ECO:0000256" key="9">
    <source>
        <dbReference type="SAM" id="Phobius"/>
    </source>
</evidence>
<dbReference type="GO" id="GO:0005789">
    <property type="term" value="C:endoplasmic reticulum membrane"/>
    <property type="evidence" value="ECO:0007669"/>
    <property type="project" value="TreeGrafter"/>
</dbReference>
<sequence length="308" mass="34777">MAGPLGDPGGRLAAMGLDRSGIWGPVTATMDWCEENYVVHEGLAEFWNTLTSFSMVLPCAYAMMLVQRHRLGTRFLWHYAALMVVGAGSVCFHGTLLYETQLMDELPMVYATLFLVYNAFETSEDGTPIYGAPLLGALGLYAGLFSYLYTAHVTNPVFHQTVYGATVVTLVLYTIAQWRRDPELHEPSPDWNGKHRIGTGQVQFVGYLLYLAGFMLWNVDNVYCEHLRLTRIALVKSTGYFTGNWILNPLLQLHGLWHIFTGFGSFVLFTAQVYMQMLKRNRRDCRLVWKMGWLPVVESVPLAVKKVA</sequence>
<dbReference type="STRING" id="1344416.A0A139A0I6"/>
<dbReference type="Proteomes" id="UP000070544">
    <property type="component" value="Unassembled WGS sequence"/>
</dbReference>
<keyword evidence="4" id="KW-0378">Hydrolase</keyword>
<organism evidence="10 11">
    <name type="scientific">Gonapodya prolifera (strain JEL478)</name>
    <name type="common">Monoblepharis prolifera</name>
    <dbReference type="NCBI Taxonomy" id="1344416"/>
    <lineage>
        <taxon>Eukaryota</taxon>
        <taxon>Fungi</taxon>
        <taxon>Fungi incertae sedis</taxon>
        <taxon>Chytridiomycota</taxon>
        <taxon>Chytridiomycota incertae sedis</taxon>
        <taxon>Monoblepharidomycetes</taxon>
        <taxon>Monoblepharidales</taxon>
        <taxon>Gonapodyaceae</taxon>
        <taxon>Gonapodya</taxon>
    </lineage>
</organism>
<evidence type="ECO:0000256" key="1">
    <source>
        <dbReference type="ARBA" id="ARBA00004141"/>
    </source>
</evidence>
<dbReference type="GO" id="GO:0046514">
    <property type="term" value="P:ceramide catabolic process"/>
    <property type="evidence" value="ECO:0007669"/>
    <property type="project" value="TreeGrafter"/>
</dbReference>
<evidence type="ECO:0000256" key="5">
    <source>
        <dbReference type="ARBA" id="ARBA00022989"/>
    </source>
</evidence>
<accession>A0A139A0I6</accession>
<evidence type="ECO:0000313" key="11">
    <source>
        <dbReference type="Proteomes" id="UP000070544"/>
    </source>
</evidence>
<keyword evidence="8" id="KW-0862">Zinc</keyword>
<evidence type="ECO:0000256" key="2">
    <source>
        <dbReference type="ARBA" id="ARBA00009780"/>
    </source>
</evidence>